<sequence length="187" mass="20872">MDNNRRKILLVATGSVAALKIPLLAEKLVNSGNVEVKVIVTEKAKHFFDPKDLPTNVTMYDDTSEWDAWKNRGDPVLHIDLGKWADVMLIAPLDANTLAKMAQGICDNLVTCTTRAWDMSKPLIFCPAMNTRMWQHPVTAQQVAVLKQWGHTEIPPISKLLMCGDTGVGAMEEVDNIVNNVLMMMNW</sequence>
<accession>A0A8S4DQS0</accession>
<dbReference type="GO" id="GO:0071513">
    <property type="term" value="C:phosphopantothenoylcysteine decarboxylase complex"/>
    <property type="evidence" value="ECO:0007669"/>
    <property type="project" value="TreeGrafter"/>
</dbReference>
<evidence type="ECO:0000313" key="7">
    <source>
        <dbReference type="EMBL" id="CAG9103127.1"/>
    </source>
</evidence>
<dbReference type="SUPFAM" id="SSF52507">
    <property type="entry name" value="Homo-oligomeric flavin-containing Cys decarboxylases, HFCD"/>
    <property type="match status" value="1"/>
</dbReference>
<evidence type="ECO:0000256" key="5">
    <source>
        <dbReference type="ARBA" id="ARBA00082063"/>
    </source>
</evidence>
<dbReference type="FunFam" id="3.40.50.1950:FF:000004">
    <property type="entry name" value="Phosphopantothenoylcysteine decarboxylase"/>
    <property type="match status" value="1"/>
</dbReference>
<dbReference type="Pfam" id="PF02441">
    <property type="entry name" value="Flavoprotein"/>
    <property type="match status" value="1"/>
</dbReference>
<feature type="domain" description="Flavoprotein" evidence="6">
    <location>
        <begin position="7"/>
        <end position="183"/>
    </location>
</feature>
<evidence type="ECO:0000256" key="1">
    <source>
        <dbReference type="ARBA" id="ARBA00022993"/>
    </source>
</evidence>
<name>A0A8S4DQS0_PLUXY</name>
<dbReference type="InterPro" id="IPR003382">
    <property type="entry name" value="Flavoprotein"/>
</dbReference>
<evidence type="ECO:0000259" key="6">
    <source>
        <dbReference type="Pfam" id="PF02441"/>
    </source>
</evidence>
<proteinExistence type="inferred from homology"/>
<evidence type="ECO:0000256" key="3">
    <source>
        <dbReference type="ARBA" id="ARBA00056708"/>
    </source>
</evidence>
<evidence type="ECO:0000256" key="4">
    <source>
        <dbReference type="ARBA" id="ARBA00070201"/>
    </source>
</evidence>
<keyword evidence="8" id="KW-1185">Reference proteome</keyword>
<dbReference type="GO" id="GO:0004633">
    <property type="term" value="F:phosphopantothenoylcysteine decarboxylase activity"/>
    <property type="evidence" value="ECO:0007669"/>
    <property type="project" value="TreeGrafter"/>
</dbReference>
<gene>
    <name evidence="7" type="ORF">PLXY2_LOCUS2944</name>
</gene>
<reference evidence="7" key="1">
    <citation type="submission" date="2020-11" db="EMBL/GenBank/DDBJ databases">
        <authorList>
            <person name="Whiteford S."/>
        </authorList>
    </citation>
    <scope>NUCLEOTIDE SEQUENCE</scope>
</reference>
<dbReference type="GO" id="GO:0010181">
    <property type="term" value="F:FMN binding"/>
    <property type="evidence" value="ECO:0007669"/>
    <property type="project" value="TreeGrafter"/>
</dbReference>
<dbReference type="Proteomes" id="UP000653454">
    <property type="component" value="Unassembled WGS sequence"/>
</dbReference>
<dbReference type="InterPro" id="IPR036551">
    <property type="entry name" value="Flavin_trans-like"/>
</dbReference>
<evidence type="ECO:0000256" key="2">
    <source>
        <dbReference type="ARBA" id="ARBA00038350"/>
    </source>
</evidence>
<dbReference type="Gene3D" id="3.40.50.1950">
    <property type="entry name" value="Flavin prenyltransferase-like"/>
    <property type="match status" value="1"/>
</dbReference>
<protein>
    <recommendedName>
        <fullName evidence="4">Phosphopantothenoylcysteine decarboxylase</fullName>
    </recommendedName>
    <alternativeName>
        <fullName evidence="5">CoaC</fullName>
    </alternativeName>
</protein>
<comment type="similarity">
    <text evidence="2">Belongs to the HFCD (homooligomeric flavin containing Cys decarboxylase) superfamily.</text>
</comment>
<dbReference type="EMBL" id="CAJHNJ030000007">
    <property type="protein sequence ID" value="CAG9103127.1"/>
    <property type="molecule type" value="Genomic_DNA"/>
</dbReference>
<dbReference type="PANTHER" id="PTHR14359">
    <property type="entry name" value="HOMO-OLIGOMERIC FLAVIN CONTAINING CYS DECARBOXYLASE FAMILY"/>
    <property type="match status" value="1"/>
</dbReference>
<dbReference type="AlphaFoldDB" id="A0A8S4DQS0"/>
<keyword evidence="1" id="KW-0173">Coenzyme A biosynthesis</keyword>
<comment type="function">
    <text evidence="3">Catalyzes the decarboxylation of the cysteine moiety of 4-phosphopantothenoylcysteine to form 4'-phosphopantotheine and this reaction forms part of the biosynthesis of coenzyme A.</text>
</comment>
<dbReference type="PANTHER" id="PTHR14359:SF6">
    <property type="entry name" value="PHOSPHOPANTOTHENOYLCYSTEINE DECARBOXYLASE"/>
    <property type="match status" value="1"/>
</dbReference>
<dbReference type="GO" id="GO:0015937">
    <property type="term" value="P:coenzyme A biosynthetic process"/>
    <property type="evidence" value="ECO:0007669"/>
    <property type="project" value="UniProtKB-KW"/>
</dbReference>
<comment type="caution">
    <text evidence="7">The sequence shown here is derived from an EMBL/GenBank/DDBJ whole genome shotgun (WGS) entry which is preliminary data.</text>
</comment>
<organism evidence="7 8">
    <name type="scientific">Plutella xylostella</name>
    <name type="common">Diamondback moth</name>
    <name type="synonym">Plutella maculipennis</name>
    <dbReference type="NCBI Taxonomy" id="51655"/>
    <lineage>
        <taxon>Eukaryota</taxon>
        <taxon>Metazoa</taxon>
        <taxon>Ecdysozoa</taxon>
        <taxon>Arthropoda</taxon>
        <taxon>Hexapoda</taxon>
        <taxon>Insecta</taxon>
        <taxon>Pterygota</taxon>
        <taxon>Neoptera</taxon>
        <taxon>Endopterygota</taxon>
        <taxon>Lepidoptera</taxon>
        <taxon>Glossata</taxon>
        <taxon>Ditrysia</taxon>
        <taxon>Yponomeutoidea</taxon>
        <taxon>Plutellidae</taxon>
        <taxon>Plutella</taxon>
    </lineage>
</organism>
<evidence type="ECO:0000313" key="8">
    <source>
        <dbReference type="Proteomes" id="UP000653454"/>
    </source>
</evidence>